<dbReference type="CDD" id="cd17393">
    <property type="entry name" value="MFS_MosC_like"/>
    <property type="match status" value="1"/>
</dbReference>
<keyword evidence="8" id="KW-1185">Reference proteome</keyword>
<dbReference type="RefSeq" id="WP_224476907.1">
    <property type="nucleotide sequence ID" value="NZ_JAIUJS010000001.1"/>
</dbReference>
<dbReference type="PANTHER" id="PTHR23514">
    <property type="entry name" value="BYPASS OF STOP CODON PROTEIN 6"/>
    <property type="match status" value="1"/>
</dbReference>
<keyword evidence="2 5" id="KW-0812">Transmembrane</keyword>
<feature type="transmembrane region" description="Helical" evidence="5">
    <location>
        <begin position="105"/>
        <end position="124"/>
    </location>
</feature>
<feature type="transmembrane region" description="Helical" evidence="5">
    <location>
        <begin position="136"/>
        <end position="159"/>
    </location>
</feature>
<dbReference type="InterPro" id="IPR020846">
    <property type="entry name" value="MFS_dom"/>
</dbReference>
<dbReference type="EMBL" id="JAIUJS010000001">
    <property type="protein sequence ID" value="MCA0151964.1"/>
    <property type="molecule type" value="Genomic_DNA"/>
</dbReference>
<keyword evidence="4 5" id="KW-0472">Membrane</keyword>
<dbReference type="InterPro" id="IPR051788">
    <property type="entry name" value="MFS_Transporter"/>
</dbReference>
<evidence type="ECO:0000256" key="2">
    <source>
        <dbReference type="ARBA" id="ARBA00022692"/>
    </source>
</evidence>
<evidence type="ECO:0000259" key="6">
    <source>
        <dbReference type="PROSITE" id="PS50850"/>
    </source>
</evidence>
<reference evidence="8" key="1">
    <citation type="submission" date="2023-07" db="EMBL/GenBank/DDBJ databases">
        <authorList>
            <person name="Yue Y."/>
        </authorList>
    </citation>
    <scope>NUCLEOTIDE SEQUENCE [LARGE SCALE GENOMIC DNA]</scope>
    <source>
        <strain evidence="8">2Y89</strain>
    </source>
</reference>
<feature type="transmembrane region" description="Helical" evidence="5">
    <location>
        <begin position="335"/>
        <end position="356"/>
    </location>
</feature>
<sequence length="387" mass="42315">MYSLRLILSNWRYFSVVWVFSSLNIMIGTWVLYIPRVKDKLQLSDSEIGFALFCLALGLLFFIPIVPIITKKFGLGRSTIVGVCVFSIAFIGPLIMPSYEALCGSLFLVGIFSGLTDIAMNTLVSEMEKRDRVNIMSAAHGFFSLGGAIGALVGTGLMSVFKIPFYHVALMALIVIVTNLFLAHQYLKIKETEVEVEKEKGKFQLKIFKPLFILAFLAMVTMGNEGAIEHWSSIYLIDVVEISSDNYAGFGFTIFSIMMTVGRFFGDGISAKIGSAKIVFLGCLMAAIGYLFVLTSSFVFSLLGFGIIGLGLSVIIPELIRMAGTSKGIAASKSISFVTGVGFLGFLLGPIIIGYISDSFTLKMSFVFLLSITLIALLISMFKLRVK</sequence>
<evidence type="ECO:0000256" key="4">
    <source>
        <dbReference type="ARBA" id="ARBA00023136"/>
    </source>
</evidence>
<evidence type="ECO:0000256" key="3">
    <source>
        <dbReference type="ARBA" id="ARBA00022989"/>
    </source>
</evidence>
<evidence type="ECO:0000256" key="5">
    <source>
        <dbReference type="SAM" id="Phobius"/>
    </source>
</evidence>
<accession>A0ABS7XY53</accession>
<feature type="transmembrane region" description="Helical" evidence="5">
    <location>
        <begin position="80"/>
        <end position="99"/>
    </location>
</feature>
<proteinExistence type="predicted"/>
<dbReference type="InterPro" id="IPR011701">
    <property type="entry name" value="MFS"/>
</dbReference>
<feature type="domain" description="Major facilitator superfamily (MFS) profile" evidence="6">
    <location>
        <begin position="1"/>
        <end position="387"/>
    </location>
</feature>
<name>A0ABS7XY53_9FLAO</name>
<comment type="subcellular location">
    <subcellularLocation>
        <location evidence="1">Membrane</location>
        <topology evidence="1">Multi-pass membrane protein</topology>
    </subcellularLocation>
</comment>
<dbReference type="SUPFAM" id="SSF103473">
    <property type="entry name" value="MFS general substrate transporter"/>
    <property type="match status" value="1"/>
</dbReference>
<dbReference type="InterPro" id="IPR036259">
    <property type="entry name" value="MFS_trans_sf"/>
</dbReference>
<gene>
    <name evidence="7" type="ORF">LBV24_01970</name>
</gene>
<dbReference type="PROSITE" id="PS50850">
    <property type="entry name" value="MFS"/>
    <property type="match status" value="1"/>
</dbReference>
<feature type="transmembrane region" description="Helical" evidence="5">
    <location>
        <begin position="12"/>
        <end position="33"/>
    </location>
</feature>
<feature type="transmembrane region" description="Helical" evidence="5">
    <location>
        <begin position="362"/>
        <end position="382"/>
    </location>
</feature>
<protein>
    <submittedName>
        <fullName evidence="7">MFS transporter</fullName>
    </submittedName>
</protein>
<comment type="caution">
    <text evidence="7">The sequence shown here is derived from an EMBL/GenBank/DDBJ whole genome shotgun (WGS) entry which is preliminary data.</text>
</comment>
<dbReference type="PANTHER" id="PTHR23514:SF13">
    <property type="entry name" value="INNER MEMBRANE PROTEIN YBJJ"/>
    <property type="match status" value="1"/>
</dbReference>
<dbReference type="Pfam" id="PF07690">
    <property type="entry name" value="MFS_1"/>
    <property type="match status" value="1"/>
</dbReference>
<evidence type="ECO:0000256" key="1">
    <source>
        <dbReference type="ARBA" id="ARBA00004141"/>
    </source>
</evidence>
<feature type="transmembrane region" description="Helical" evidence="5">
    <location>
        <begin position="278"/>
        <end position="296"/>
    </location>
</feature>
<feature type="transmembrane region" description="Helical" evidence="5">
    <location>
        <begin position="48"/>
        <end position="68"/>
    </location>
</feature>
<evidence type="ECO:0000313" key="8">
    <source>
        <dbReference type="Proteomes" id="UP001198402"/>
    </source>
</evidence>
<feature type="transmembrane region" description="Helical" evidence="5">
    <location>
        <begin position="247"/>
        <end position="266"/>
    </location>
</feature>
<keyword evidence="3 5" id="KW-1133">Transmembrane helix</keyword>
<feature type="transmembrane region" description="Helical" evidence="5">
    <location>
        <begin position="165"/>
        <end position="187"/>
    </location>
</feature>
<dbReference type="Proteomes" id="UP001198402">
    <property type="component" value="Unassembled WGS sequence"/>
</dbReference>
<feature type="transmembrane region" description="Helical" evidence="5">
    <location>
        <begin position="302"/>
        <end position="323"/>
    </location>
</feature>
<feature type="transmembrane region" description="Helical" evidence="5">
    <location>
        <begin position="207"/>
        <end position="227"/>
    </location>
</feature>
<dbReference type="Gene3D" id="1.20.1250.20">
    <property type="entry name" value="MFS general substrate transporter like domains"/>
    <property type="match status" value="2"/>
</dbReference>
<evidence type="ECO:0000313" key="7">
    <source>
        <dbReference type="EMBL" id="MCA0151964.1"/>
    </source>
</evidence>
<organism evidence="7 8">
    <name type="scientific">Winogradskyella vincentii</name>
    <dbReference type="NCBI Taxonomy" id="2877122"/>
    <lineage>
        <taxon>Bacteria</taxon>
        <taxon>Pseudomonadati</taxon>
        <taxon>Bacteroidota</taxon>
        <taxon>Flavobacteriia</taxon>
        <taxon>Flavobacteriales</taxon>
        <taxon>Flavobacteriaceae</taxon>
        <taxon>Winogradskyella</taxon>
    </lineage>
</organism>